<dbReference type="PROSITE" id="PS51504">
    <property type="entry name" value="H15"/>
    <property type="match status" value="1"/>
</dbReference>
<dbReference type="InterPro" id="IPR036388">
    <property type="entry name" value="WH-like_DNA-bd_sf"/>
</dbReference>
<evidence type="ECO:0000313" key="11">
    <source>
        <dbReference type="Proteomes" id="UP000596742"/>
    </source>
</evidence>
<feature type="region of interest" description="Disordered" evidence="7">
    <location>
        <begin position="1"/>
        <end position="44"/>
    </location>
</feature>
<dbReference type="CDD" id="cd12933">
    <property type="entry name" value="eIF3G"/>
    <property type="match status" value="1"/>
</dbReference>
<dbReference type="CDD" id="cd00073">
    <property type="entry name" value="H15"/>
    <property type="match status" value="1"/>
</dbReference>
<dbReference type="InterPro" id="IPR012677">
    <property type="entry name" value="Nucleotide-bd_a/b_plait_sf"/>
</dbReference>
<sequence>MPSPSRRRSRSRSRSRSKSPKRSPAKKARKTPKKPRAAGGVKKPSTLSMIVAAITAMKNRKGSSVQAIRKYILANNKGINTSHLGSAMKLAFAKGLKSGVLVRPKTSAGASGATGSFRVGKAPASPKKKAKKAKSPKRDCYCPTRNPSNTPGCGKYQTVSNWPKGFSWAEQVEQGEDGVLPPSTETIDENKGIKVITEYKYNEDGKTVKIIKTYRIERRKVPKSIARRKNWRKFGSAEKDPPGPNPANTIVQVEEILMQFVQNDEVKEEKEEDPLAKLKATKMVSCRICKGDHWTTKCPYKDTLGPIQEKLQDGDKPAGEAGAVPTPAIPGAPAQANKAGGKYVPPSLRDGPSKGKGETMQSKRDESATIRVTNLSEDTRESDLQELFRPFGPIQRIYLAKDKNTGQSKGFAFINFHRREDAARAIAGVSGFGYDHLILNVEWAKPSGTT</sequence>
<feature type="domain" description="RRM" evidence="8">
    <location>
        <begin position="368"/>
        <end position="446"/>
    </location>
</feature>
<dbReference type="GO" id="GO:0006334">
    <property type="term" value="P:nucleosome assembly"/>
    <property type="evidence" value="ECO:0007669"/>
    <property type="project" value="InterPro"/>
</dbReference>
<comment type="subcellular location">
    <subcellularLocation>
        <location evidence="5">Cytoplasm</location>
    </subcellularLocation>
</comment>
<dbReference type="GO" id="GO:0003677">
    <property type="term" value="F:DNA binding"/>
    <property type="evidence" value="ECO:0007669"/>
    <property type="project" value="InterPro"/>
</dbReference>
<evidence type="ECO:0000256" key="4">
    <source>
        <dbReference type="ARBA" id="ARBA00022917"/>
    </source>
</evidence>
<dbReference type="Pfam" id="PF00076">
    <property type="entry name" value="RRM_1"/>
    <property type="match status" value="1"/>
</dbReference>
<feature type="compositionally biased region" description="Basic and acidic residues" evidence="7">
    <location>
        <begin position="351"/>
        <end position="368"/>
    </location>
</feature>
<dbReference type="InterPro" id="IPR035979">
    <property type="entry name" value="RBD_domain_sf"/>
</dbReference>
<dbReference type="GO" id="GO:0033290">
    <property type="term" value="C:eukaryotic 48S preinitiation complex"/>
    <property type="evidence" value="ECO:0007669"/>
    <property type="project" value="UniProtKB-UniRule"/>
</dbReference>
<evidence type="ECO:0000256" key="1">
    <source>
        <dbReference type="ARBA" id="ARBA00022490"/>
    </source>
</evidence>
<evidence type="ECO:0000256" key="5">
    <source>
        <dbReference type="HAMAP-Rule" id="MF_03006"/>
    </source>
</evidence>
<dbReference type="SMART" id="SM00526">
    <property type="entry name" value="H15"/>
    <property type="match status" value="1"/>
</dbReference>
<comment type="caution">
    <text evidence="10">The sequence shown here is derived from an EMBL/GenBank/DDBJ whole genome shotgun (WGS) entry which is preliminary data.</text>
</comment>
<feature type="domain" description="H15" evidence="9">
    <location>
        <begin position="42"/>
        <end position="121"/>
    </location>
</feature>
<dbReference type="OrthoDB" id="1749473at2759"/>
<keyword evidence="2 5" id="KW-0396">Initiation factor</keyword>
<dbReference type="InterPro" id="IPR000504">
    <property type="entry name" value="RRM_dom"/>
</dbReference>
<feature type="compositionally biased region" description="Basic residues" evidence="7">
    <location>
        <begin position="126"/>
        <end position="135"/>
    </location>
</feature>
<dbReference type="Pfam" id="PF12353">
    <property type="entry name" value="eIF3g"/>
    <property type="match status" value="1"/>
</dbReference>
<feature type="compositionally biased region" description="Basic residues" evidence="7">
    <location>
        <begin position="1"/>
        <end position="36"/>
    </location>
</feature>
<dbReference type="InterPro" id="IPR036390">
    <property type="entry name" value="WH_DNA-bd_sf"/>
</dbReference>
<comment type="subunit">
    <text evidence="5">Component of the eukaryotic translation initiation factor 3 (eIF-3) complex.</text>
</comment>
<dbReference type="Gene3D" id="1.10.10.10">
    <property type="entry name" value="Winged helix-like DNA-binding domain superfamily/Winged helix DNA-binding domain"/>
    <property type="match status" value="1"/>
</dbReference>
<dbReference type="GO" id="GO:0003743">
    <property type="term" value="F:translation initiation factor activity"/>
    <property type="evidence" value="ECO:0007669"/>
    <property type="project" value="UniProtKB-UniRule"/>
</dbReference>
<keyword evidence="11" id="KW-1185">Reference proteome</keyword>
<keyword evidence="3 6" id="KW-0694">RNA-binding</keyword>
<dbReference type="Gene3D" id="3.30.70.330">
    <property type="match status" value="1"/>
</dbReference>
<evidence type="ECO:0000313" key="10">
    <source>
        <dbReference type="EMBL" id="VDI55599.1"/>
    </source>
</evidence>
<dbReference type="GO" id="GO:0016282">
    <property type="term" value="C:eukaryotic 43S preinitiation complex"/>
    <property type="evidence" value="ECO:0007669"/>
    <property type="project" value="UniProtKB-UniRule"/>
</dbReference>
<evidence type="ECO:0000256" key="6">
    <source>
        <dbReference type="PROSITE-ProRule" id="PRU00176"/>
    </source>
</evidence>
<evidence type="ECO:0000259" key="8">
    <source>
        <dbReference type="PROSITE" id="PS50102"/>
    </source>
</evidence>
<reference evidence="10" key="1">
    <citation type="submission" date="2018-11" db="EMBL/GenBank/DDBJ databases">
        <authorList>
            <person name="Alioto T."/>
            <person name="Alioto T."/>
        </authorList>
    </citation>
    <scope>NUCLEOTIDE SEQUENCE</scope>
</reference>
<evidence type="ECO:0000256" key="2">
    <source>
        <dbReference type="ARBA" id="ARBA00022540"/>
    </source>
</evidence>
<dbReference type="EMBL" id="UYJE01007513">
    <property type="protein sequence ID" value="VDI55599.1"/>
    <property type="molecule type" value="Genomic_DNA"/>
</dbReference>
<dbReference type="SUPFAM" id="SSF46785">
    <property type="entry name" value="Winged helix' DNA-binding domain"/>
    <property type="match status" value="1"/>
</dbReference>
<protein>
    <recommendedName>
        <fullName evidence="5">Eukaryotic translation initiation factor 3 subunit G</fullName>
        <shortName evidence="5">eIF3g</shortName>
    </recommendedName>
    <alternativeName>
        <fullName evidence="5">Eukaryotic translation initiation factor 3 RNA-binding subunit</fullName>
        <shortName evidence="5">eIF-3 RNA-binding subunit</shortName>
    </alternativeName>
    <alternativeName>
        <fullName evidence="5">Eukaryotic translation initiation factor 3 subunit 4</fullName>
    </alternativeName>
</protein>
<comment type="similarity">
    <text evidence="5">Belongs to the eIF-3 subunit G family.</text>
</comment>
<dbReference type="GO" id="GO:0001732">
    <property type="term" value="P:formation of cytoplasmic translation initiation complex"/>
    <property type="evidence" value="ECO:0007669"/>
    <property type="project" value="UniProtKB-UniRule"/>
</dbReference>
<evidence type="ECO:0000259" key="9">
    <source>
        <dbReference type="PROSITE" id="PS51504"/>
    </source>
</evidence>
<dbReference type="PROSITE" id="PS50102">
    <property type="entry name" value="RRM"/>
    <property type="match status" value="1"/>
</dbReference>
<dbReference type="InterPro" id="IPR024675">
    <property type="entry name" value="eIF3g_N"/>
</dbReference>
<dbReference type="Proteomes" id="UP000596742">
    <property type="component" value="Unassembled WGS sequence"/>
</dbReference>
<dbReference type="PANTHER" id="PTHR10352">
    <property type="entry name" value="EUKARYOTIC TRANSLATION INITIATION FACTOR 3 SUBUNIT G"/>
    <property type="match status" value="1"/>
</dbReference>
<organism evidence="10 11">
    <name type="scientific">Mytilus galloprovincialis</name>
    <name type="common">Mediterranean mussel</name>
    <dbReference type="NCBI Taxonomy" id="29158"/>
    <lineage>
        <taxon>Eukaryota</taxon>
        <taxon>Metazoa</taxon>
        <taxon>Spiralia</taxon>
        <taxon>Lophotrochozoa</taxon>
        <taxon>Mollusca</taxon>
        <taxon>Bivalvia</taxon>
        <taxon>Autobranchia</taxon>
        <taxon>Pteriomorphia</taxon>
        <taxon>Mytilida</taxon>
        <taxon>Mytiloidea</taxon>
        <taxon>Mytilidae</taxon>
        <taxon>Mytilinae</taxon>
        <taxon>Mytilus</taxon>
    </lineage>
</organism>
<dbReference type="AlphaFoldDB" id="A0A8B6FYC3"/>
<feature type="region of interest" description="Disordered" evidence="7">
    <location>
        <begin position="105"/>
        <end position="147"/>
    </location>
</feature>
<comment type="function">
    <text evidence="5">RNA-binding component of the eukaryotic translation initiation factor 3 (eIF-3) complex, which is involved in protein synthesis of a specialized repertoire of mRNAs and, together with other initiation factors, stimulates binding of mRNA and methionyl-tRNAi to the 40S ribosome. The eIF-3 complex specifically targets and initiates translation of a subset of mRNAs involved in cell proliferation. This subunit can bind 18S rRNA.</text>
</comment>
<dbReference type="GO" id="GO:0003723">
    <property type="term" value="F:RNA binding"/>
    <property type="evidence" value="ECO:0007669"/>
    <property type="project" value="UniProtKB-UniRule"/>
</dbReference>
<dbReference type="HAMAP" id="MF_03006">
    <property type="entry name" value="eIF3g"/>
    <property type="match status" value="1"/>
</dbReference>
<dbReference type="GO" id="GO:0005852">
    <property type="term" value="C:eukaryotic translation initiation factor 3 complex"/>
    <property type="evidence" value="ECO:0007669"/>
    <property type="project" value="UniProtKB-UniRule"/>
</dbReference>
<dbReference type="Pfam" id="PF00538">
    <property type="entry name" value="Linker_histone"/>
    <property type="match status" value="1"/>
</dbReference>
<keyword evidence="4 5" id="KW-0648">Protein biosynthesis</keyword>
<dbReference type="InterPro" id="IPR034240">
    <property type="entry name" value="eIF3G_RRM"/>
</dbReference>
<evidence type="ECO:0000256" key="3">
    <source>
        <dbReference type="ARBA" id="ARBA00022884"/>
    </source>
</evidence>
<dbReference type="InterPro" id="IPR017334">
    <property type="entry name" value="eIF3_g"/>
</dbReference>
<dbReference type="SUPFAM" id="SSF54928">
    <property type="entry name" value="RNA-binding domain, RBD"/>
    <property type="match status" value="1"/>
</dbReference>
<dbReference type="GO" id="GO:0000786">
    <property type="term" value="C:nucleosome"/>
    <property type="evidence" value="ECO:0007669"/>
    <property type="project" value="InterPro"/>
</dbReference>
<dbReference type="SMART" id="SM00360">
    <property type="entry name" value="RRM"/>
    <property type="match status" value="1"/>
</dbReference>
<feature type="region of interest" description="Disordered" evidence="7">
    <location>
        <begin position="312"/>
        <end position="368"/>
    </location>
</feature>
<gene>
    <name evidence="10" type="ORF">MGAL_10B086930</name>
</gene>
<proteinExistence type="inferred from homology"/>
<evidence type="ECO:0000256" key="7">
    <source>
        <dbReference type="SAM" id="MobiDB-lite"/>
    </source>
</evidence>
<name>A0A8B6FYC3_MYTGA</name>
<dbReference type="InterPro" id="IPR005818">
    <property type="entry name" value="Histone_H1/H5_H15"/>
</dbReference>
<dbReference type="CDD" id="cd12408">
    <property type="entry name" value="RRM_eIF3G_like"/>
    <property type="match status" value="1"/>
</dbReference>
<keyword evidence="1 5" id="KW-0963">Cytoplasm</keyword>
<accession>A0A8B6FYC3</accession>